<dbReference type="Pfam" id="PF00749">
    <property type="entry name" value="tRNA-synt_1c"/>
    <property type="match status" value="1"/>
</dbReference>
<dbReference type="InterPro" id="IPR014729">
    <property type="entry name" value="Rossmann-like_a/b/a_fold"/>
</dbReference>
<keyword evidence="2 7" id="KW-0436">Ligase</keyword>
<dbReference type="InterPro" id="IPR008925">
    <property type="entry name" value="aa_tRNA-synth_I_cd-bd_sf"/>
</dbReference>
<dbReference type="CDD" id="cd00808">
    <property type="entry name" value="GluRS_core"/>
    <property type="match status" value="1"/>
</dbReference>
<accession>A0ABU1K2G7</accession>
<keyword evidence="11" id="KW-1185">Reference proteome</keyword>
<reference evidence="10 11" key="1">
    <citation type="submission" date="2023-07" db="EMBL/GenBank/DDBJ databases">
        <title>Genomic Encyclopedia of Type Strains, Phase IV (KMG-IV): sequencing the most valuable type-strain genomes for metagenomic binning, comparative biology and taxonomic classification.</title>
        <authorList>
            <person name="Goeker M."/>
        </authorList>
    </citation>
    <scope>NUCLEOTIDE SEQUENCE [LARGE SCALE GENOMIC DNA]</scope>
    <source>
        <strain evidence="10 11">DSM 102814</strain>
    </source>
</reference>
<feature type="domain" description="Aminoacyl-tRNA synthetase class I anticodon-binding" evidence="9">
    <location>
        <begin position="376"/>
        <end position="502"/>
    </location>
</feature>
<evidence type="ECO:0000313" key="11">
    <source>
        <dbReference type="Proteomes" id="UP001257659"/>
    </source>
</evidence>
<dbReference type="PANTHER" id="PTHR43311:SF2">
    <property type="entry name" value="GLUTAMATE--TRNA LIGASE, MITOCHONDRIAL-RELATED"/>
    <property type="match status" value="1"/>
</dbReference>
<evidence type="ECO:0000313" key="10">
    <source>
        <dbReference type="EMBL" id="MDR6299795.1"/>
    </source>
</evidence>
<gene>
    <name evidence="7" type="primary">gltX</name>
    <name evidence="10" type="ORF">GGR31_000411</name>
</gene>
<dbReference type="Gene3D" id="1.10.1160.10">
    <property type="entry name" value="Glutamyl-trna Synthetase, Domain 2"/>
    <property type="match status" value="1"/>
</dbReference>
<evidence type="ECO:0000259" key="9">
    <source>
        <dbReference type="Pfam" id="PF19269"/>
    </source>
</evidence>
<keyword evidence="3 7" id="KW-0547">Nucleotide-binding</keyword>
<proteinExistence type="inferred from homology"/>
<sequence>MSKVRVRFAPSPTGPLHIGGVRTALFNYLFAKKNEGDFIVRIEDTDQTRYVKGAEDYIVETLNWCNIPFDEGPGKPGDVGPYRQSERKDLYAKYADKLLESGNAYYAFDTAEELTTHRKNHEAKGKTFIYNWHNRLKLSNSLALSKEEVQKKLADKEPYVIRFKSPENEALKMYDEIRGEIDIDTNILDDKVLFKSDGMPTYHLANIVDDHLMKISHVIRGEEWLPSMPLHVLLYKAFGWETPKFAHLPLILKPTGKGKLSKRDGDKMGFPVFPLEWKDPNSGDIASGYREEGYLPEAVMNMLAFLGWNEGEGSEKEIYSLDELIEAFSLEHVSKGGAKFDPEKTKWFQHHYLQTRSDFELASQYQLILKEKGIEASSHYVEEVIKTIKERATFVNDFWELSSFYFVKPTTFDEKAAKKAWKEGTSEIMENIKVLLEGTEDFSQETLQENIKKWITDQEIGFGKVMQPLRLTMVGEMKGPDLFHIISSIGKKEAIKRIDFAIETLS</sequence>
<keyword evidence="7" id="KW-0963">Cytoplasm</keyword>
<dbReference type="SUPFAM" id="SSF52374">
    <property type="entry name" value="Nucleotidylyl transferase"/>
    <property type="match status" value="1"/>
</dbReference>
<feature type="domain" description="Glutamyl/glutaminyl-tRNA synthetase class Ib catalytic" evidence="8">
    <location>
        <begin position="3"/>
        <end position="347"/>
    </location>
</feature>
<dbReference type="Proteomes" id="UP001257659">
    <property type="component" value="Unassembled WGS sequence"/>
</dbReference>
<feature type="short sequence motif" description="'HIGH' region" evidence="7">
    <location>
        <begin position="10"/>
        <end position="20"/>
    </location>
</feature>
<dbReference type="PRINTS" id="PR00987">
    <property type="entry name" value="TRNASYNTHGLU"/>
</dbReference>
<dbReference type="InterPro" id="IPR033910">
    <property type="entry name" value="GluRS_core"/>
</dbReference>
<keyword evidence="6 7" id="KW-0030">Aminoacyl-tRNA synthetase</keyword>
<dbReference type="InterPro" id="IPR045462">
    <property type="entry name" value="aa-tRNA-synth_I_cd-bd"/>
</dbReference>
<comment type="subcellular location">
    <subcellularLocation>
        <location evidence="7">Cytoplasm</location>
    </subcellularLocation>
</comment>
<name>A0ABU1K2G7_9FLAO</name>
<dbReference type="SUPFAM" id="SSF48163">
    <property type="entry name" value="An anticodon-binding domain of class I aminoacyl-tRNA synthetases"/>
    <property type="match status" value="1"/>
</dbReference>
<comment type="caution">
    <text evidence="10">The sequence shown here is derived from an EMBL/GenBank/DDBJ whole genome shotgun (WGS) entry which is preliminary data.</text>
</comment>
<dbReference type="InterPro" id="IPR001412">
    <property type="entry name" value="aa-tRNA-synth_I_CS"/>
</dbReference>
<evidence type="ECO:0000256" key="4">
    <source>
        <dbReference type="ARBA" id="ARBA00022840"/>
    </source>
</evidence>
<comment type="similarity">
    <text evidence="1 7">Belongs to the class-I aminoacyl-tRNA synthetase family. Glutamate--tRNA ligase type 1 subfamily.</text>
</comment>
<dbReference type="Pfam" id="PF19269">
    <property type="entry name" value="Anticodon_2"/>
    <property type="match status" value="1"/>
</dbReference>
<dbReference type="PROSITE" id="PS00178">
    <property type="entry name" value="AA_TRNA_LIGASE_I"/>
    <property type="match status" value="1"/>
</dbReference>
<keyword evidence="4 7" id="KW-0067">ATP-binding</keyword>
<dbReference type="NCBIfam" id="TIGR00464">
    <property type="entry name" value="gltX_bact"/>
    <property type="match status" value="1"/>
</dbReference>
<evidence type="ECO:0000256" key="5">
    <source>
        <dbReference type="ARBA" id="ARBA00022917"/>
    </source>
</evidence>
<dbReference type="InterPro" id="IPR020061">
    <property type="entry name" value="Glu_tRNA_lig_a-bdl"/>
</dbReference>
<comment type="catalytic activity">
    <reaction evidence="7">
        <text>tRNA(Glu) + L-glutamate + ATP = L-glutamyl-tRNA(Glu) + AMP + diphosphate</text>
        <dbReference type="Rhea" id="RHEA:23540"/>
        <dbReference type="Rhea" id="RHEA-COMP:9663"/>
        <dbReference type="Rhea" id="RHEA-COMP:9680"/>
        <dbReference type="ChEBI" id="CHEBI:29985"/>
        <dbReference type="ChEBI" id="CHEBI:30616"/>
        <dbReference type="ChEBI" id="CHEBI:33019"/>
        <dbReference type="ChEBI" id="CHEBI:78442"/>
        <dbReference type="ChEBI" id="CHEBI:78520"/>
        <dbReference type="ChEBI" id="CHEBI:456215"/>
        <dbReference type="EC" id="6.1.1.17"/>
    </reaction>
</comment>
<dbReference type="Gene3D" id="3.40.50.620">
    <property type="entry name" value="HUPs"/>
    <property type="match status" value="1"/>
</dbReference>
<feature type="binding site" evidence="7">
    <location>
        <position position="262"/>
    </location>
    <ligand>
        <name>ATP</name>
        <dbReference type="ChEBI" id="CHEBI:30616"/>
    </ligand>
</feature>
<dbReference type="InterPro" id="IPR000924">
    <property type="entry name" value="Glu/Gln-tRNA-synth"/>
</dbReference>
<dbReference type="GO" id="GO:0004818">
    <property type="term" value="F:glutamate-tRNA ligase activity"/>
    <property type="evidence" value="ECO:0007669"/>
    <property type="project" value="UniProtKB-EC"/>
</dbReference>
<dbReference type="InterPro" id="IPR020751">
    <property type="entry name" value="aa-tRNA-synth_I_codon-bd_sub2"/>
</dbReference>
<dbReference type="PANTHER" id="PTHR43311">
    <property type="entry name" value="GLUTAMATE--TRNA LIGASE"/>
    <property type="match status" value="1"/>
</dbReference>
<dbReference type="Gene3D" id="3.90.800.10">
    <property type="entry name" value="Glutamyl-tRNA Synthetase, Domain 3"/>
    <property type="match status" value="1"/>
</dbReference>
<evidence type="ECO:0000256" key="6">
    <source>
        <dbReference type="ARBA" id="ARBA00023146"/>
    </source>
</evidence>
<keyword evidence="5 7" id="KW-0648">Protein biosynthesis</keyword>
<feature type="short sequence motif" description="'KMSKS' region" evidence="7">
    <location>
        <begin position="259"/>
        <end position="263"/>
    </location>
</feature>
<comment type="caution">
    <text evidence="7">Lacks conserved residue(s) required for the propagation of feature annotation.</text>
</comment>
<dbReference type="RefSeq" id="WP_309726768.1">
    <property type="nucleotide sequence ID" value="NZ_JAVDQA010000001.1"/>
</dbReference>
<dbReference type="HAMAP" id="MF_00022">
    <property type="entry name" value="Glu_tRNA_synth_type1"/>
    <property type="match status" value="1"/>
</dbReference>
<dbReference type="EMBL" id="JAVDQA010000001">
    <property type="protein sequence ID" value="MDR6299795.1"/>
    <property type="molecule type" value="Genomic_DNA"/>
</dbReference>
<dbReference type="InterPro" id="IPR049940">
    <property type="entry name" value="GluQ/Sye"/>
</dbReference>
<evidence type="ECO:0000256" key="7">
    <source>
        <dbReference type="HAMAP-Rule" id="MF_00022"/>
    </source>
</evidence>
<dbReference type="Gene3D" id="1.10.10.350">
    <property type="match status" value="1"/>
</dbReference>
<organism evidence="10 11">
    <name type="scientific">Mesonia maritima</name>
    <dbReference type="NCBI Taxonomy" id="1793873"/>
    <lineage>
        <taxon>Bacteria</taxon>
        <taxon>Pseudomonadati</taxon>
        <taxon>Bacteroidota</taxon>
        <taxon>Flavobacteriia</taxon>
        <taxon>Flavobacteriales</taxon>
        <taxon>Flavobacteriaceae</taxon>
        <taxon>Mesonia</taxon>
    </lineage>
</organism>
<evidence type="ECO:0000256" key="2">
    <source>
        <dbReference type="ARBA" id="ARBA00022598"/>
    </source>
</evidence>
<evidence type="ECO:0000259" key="8">
    <source>
        <dbReference type="Pfam" id="PF00749"/>
    </source>
</evidence>
<dbReference type="InterPro" id="IPR004527">
    <property type="entry name" value="Glu-tRNA-ligase_bac/mito"/>
</dbReference>
<evidence type="ECO:0000256" key="3">
    <source>
        <dbReference type="ARBA" id="ARBA00022741"/>
    </source>
</evidence>
<evidence type="ECO:0000256" key="1">
    <source>
        <dbReference type="ARBA" id="ARBA00007894"/>
    </source>
</evidence>
<dbReference type="EC" id="6.1.1.17" evidence="7"/>
<protein>
    <recommendedName>
        <fullName evidence="7">Glutamate--tRNA ligase</fullName>
        <ecNumber evidence="7">6.1.1.17</ecNumber>
    </recommendedName>
    <alternativeName>
        <fullName evidence="7">Glutamyl-tRNA synthetase</fullName>
        <shortName evidence="7">GluRS</shortName>
    </alternativeName>
</protein>
<dbReference type="InterPro" id="IPR020058">
    <property type="entry name" value="Glu/Gln-tRNA-synth_Ib_cat-dom"/>
</dbReference>
<comment type="subunit">
    <text evidence="7">Monomer.</text>
</comment>
<comment type="function">
    <text evidence="7">Catalyzes the attachment of glutamate to tRNA(Glu) in a two-step reaction: glutamate is first activated by ATP to form Glu-AMP and then transferred to the acceptor end of tRNA(Glu).</text>
</comment>